<keyword evidence="2" id="KW-1133">Transmembrane helix</keyword>
<dbReference type="AlphaFoldDB" id="A0A8B8ABT0"/>
<reference evidence="3" key="1">
    <citation type="submission" date="2024-06" db="UniProtKB">
        <authorList>
            <consortium name="RefSeq"/>
        </authorList>
    </citation>
    <scope>NUCLEOTIDE SEQUENCE [LARGE SCALE GENOMIC DNA]</scope>
</reference>
<dbReference type="KEGG" id="cvn:111101017"/>
<dbReference type="OrthoDB" id="6154941at2759"/>
<keyword evidence="2" id="KW-0812">Transmembrane</keyword>
<keyword evidence="3" id="KW-1185">Reference proteome</keyword>
<keyword evidence="2" id="KW-0472">Membrane</keyword>
<feature type="region of interest" description="Disordered" evidence="1">
    <location>
        <begin position="137"/>
        <end position="169"/>
    </location>
</feature>
<dbReference type="Proteomes" id="UP000694844">
    <property type="component" value="Chromosome 1"/>
</dbReference>
<feature type="region of interest" description="Disordered" evidence="1">
    <location>
        <begin position="421"/>
        <end position="449"/>
    </location>
</feature>
<accession>A0A8B8ABT0</accession>
<feature type="compositionally biased region" description="Polar residues" evidence="1">
    <location>
        <begin position="154"/>
        <end position="165"/>
    </location>
</feature>
<evidence type="ECO:0000313" key="3">
    <source>
        <dbReference type="Proteomes" id="UP000694844"/>
    </source>
</evidence>
<feature type="compositionally biased region" description="Polar residues" evidence="1">
    <location>
        <begin position="353"/>
        <end position="369"/>
    </location>
</feature>
<name>A0A8B8ABT0_CRAVI</name>
<dbReference type="GeneID" id="111101017"/>
<feature type="compositionally biased region" description="Low complexity" evidence="1">
    <location>
        <begin position="137"/>
        <end position="148"/>
    </location>
</feature>
<sequence>MAAGRCSIVVLWTAVSLFAGLSTVTCTTFYFVHDSMVYSMAEEYCRSRQGGSLAVFSDKFDWDCIPRDEWFWTDDKKECKWFGSNTRKCRKITFWNTVLGIDSRSFICTTDEDMDHIHDYQDYSDISLSVCYTIPPTQETSTPQSTPKPGTPEPGNSTQGNSTLISKEGPSKDGDIDIGLVAGVASGVVLILLLTGCSVFIFIQRKNSNRKENASMDTENRRTVERSDTITSRIGSAVQKCKQKFQRKSPERNYETPVLYSQEREYDQLNSPMLPAEVVYAEPSALSSGNIEQDELGYLVSQGGETNGYTYIVTADDGAAGSLSDPPPGRGGIDCGNPVYEDMCMKDVIVGTSGKQDVSDPSTQNTSAVSRDPVTKLRPHEYLNSPVIGRLLTDEQKQNKSNERTLEIAIVNDTYDDKLCKSPASSTSHTDNSDAKLSATNGNSETVSKNVKGNKIRNIILKLQGASDA</sequence>
<evidence type="ECO:0000256" key="2">
    <source>
        <dbReference type="SAM" id="Phobius"/>
    </source>
</evidence>
<dbReference type="SUPFAM" id="SSF56436">
    <property type="entry name" value="C-type lectin-like"/>
    <property type="match status" value="1"/>
</dbReference>
<dbReference type="InterPro" id="IPR016187">
    <property type="entry name" value="CTDL_fold"/>
</dbReference>
<dbReference type="CDD" id="cd00037">
    <property type="entry name" value="CLECT"/>
    <property type="match status" value="1"/>
</dbReference>
<feature type="compositionally biased region" description="Polar residues" evidence="1">
    <location>
        <begin position="438"/>
        <end position="449"/>
    </location>
</feature>
<organism evidence="3 4">
    <name type="scientific">Crassostrea virginica</name>
    <name type="common">Eastern oyster</name>
    <dbReference type="NCBI Taxonomy" id="6565"/>
    <lineage>
        <taxon>Eukaryota</taxon>
        <taxon>Metazoa</taxon>
        <taxon>Spiralia</taxon>
        <taxon>Lophotrochozoa</taxon>
        <taxon>Mollusca</taxon>
        <taxon>Bivalvia</taxon>
        <taxon>Autobranchia</taxon>
        <taxon>Pteriomorphia</taxon>
        <taxon>Ostreida</taxon>
        <taxon>Ostreoidea</taxon>
        <taxon>Ostreidae</taxon>
        <taxon>Crassostrea</taxon>
    </lineage>
</organism>
<gene>
    <name evidence="4" type="primary">LOC111101017</name>
</gene>
<feature type="transmembrane region" description="Helical" evidence="2">
    <location>
        <begin position="180"/>
        <end position="203"/>
    </location>
</feature>
<evidence type="ECO:0000313" key="4">
    <source>
        <dbReference type="RefSeq" id="XP_022288936.1"/>
    </source>
</evidence>
<proteinExistence type="predicted"/>
<dbReference type="RefSeq" id="XP_022288936.1">
    <property type="nucleotide sequence ID" value="XM_022433228.1"/>
</dbReference>
<evidence type="ECO:0000256" key="1">
    <source>
        <dbReference type="SAM" id="MobiDB-lite"/>
    </source>
</evidence>
<protein>
    <submittedName>
        <fullName evidence="4">Uncharacterized protein LOC111101017</fullName>
    </submittedName>
</protein>
<reference evidence="4" key="2">
    <citation type="submission" date="2025-08" db="UniProtKB">
        <authorList>
            <consortium name="RefSeq"/>
        </authorList>
    </citation>
    <scope>IDENTIFICATION</scope>
    <source>
        <tissue evidence="4">Whole sample</tissue>
    </source>
</reference>
<feature type="region of interest" description="Disordered" evidence="1">
    <location>
        <begin position="353"/>
        <end position="377"/>
    </location>
</feature>